<dbReference type="GO" id="GO:0004022">
    <property type="term" value="F:alcohol dehydrogenase (NAD+) activity"/>
    <property type="evidence" value="ECO:0007669"/>
    <property type="project" value="TreeGrafter"/>
</dbReference>
<evidence type="ECO:0000313" key="8">
    <source>
        <dbReference type="Proteomes" id="UP000199377"/>
    </source>
</evidence>
<dbReference type="InterPro" id="IPR039697">
    <property type="entry name" value="Alcohol_dehydrogenase_Fe"/>
</dbReference>
<evidence type="ECO:0000256" key="1">
    <source>
        <dbReference type="ARBA" id="ARBA00001962"/>
    </source>
</evidence>
<dbReference type="AlphaFoldDB" id="A0A1I3ND99"/>
<reference evidence="7 8" key="1">
    <citation type="submission" date="2016-10" db="EMBL/GenBank/DDBJ databases">
        <authorList>
            <person name="de Groot N.N."/>
        </authorList>
    </citation>
    <scope>NUCLEOTIDE SEQUENCE [LARGE SCALE GENOMIC DNA]</scope>
    <source>
        <strain evidence="7 8">CGMCC 1.11030</strain>
    </source>
</reference>
<dbReference type="Proteomes" id="UP000199377">
    <property type="component" value="Unassembled WGS sequence"/>
</dbReference>
<dbReference type="CDD" id="cd08192">
    <property type="entry name" value="MAR-like"/>
    <property type="match status" value="1"/>
</dbReference>
<dbReference type="InterPro" id="IPR056798">
    <property type="entry name" value="ADH_Fe_C"/>
</dbReference>
<keyword evidence="4" id="KW-0520">NAD</keyword>
<dbReference type="SUPFAM" id="SSF56796">
    <property type="entry name" value="Dehydroquinate synthase-like"/>
    <property type="match status" value="1"/>
</dbReference>
<evidence type="ECO:0000256" key="2">
    <source>
        <dbReference type="ARBA" id="ARBA00007358"/>
    </source>
</evidence>
<feature type="domain" description="Alcohol dehydrogenase iron-type/glycerol dehydrogenase GldA" evidence="5">
    <location>
        <begin position="23"/>
        <end position="198"/>
    </location>
</feature>
<feature type="domain" description="Fe-containing alcohol dehydrogenase-like C-terminal" evidence="6">
    <location>
        <begin position="210"/>
        <end position="394"/>
    </location>
</feature>
<proteinExistence type="inferred from homology"/>
<dbReference type="InterPro" id="IPR001670">
    <property type="entry name" value="ADH_Fe/GldA"/>
</dbReference>
<evidence type="ECO:0000313" key="7">
    <source>
        <dbReference type="EMBL" id="SFJ07303.1"/>
    </source>
</evidence>
<dbReference type="Pfam" id="PF00465">
    <property type="entry name" value="Fe-ADH"/>
    <property type="match status" value="1"/>
</dbReference>
<gene>
    <name evidence="7" type="ORF">SAMN05216258_11343</name>
</gene>
<dbReference type="GO" id="GO:0046872">
    <property type="term" value="F:metal ion binding"/>
    <property type="evidence" value="ECO:0007669"/>
    <property type="project" value="InterPro"/>
</dbReference>
<keyword evidence="8" id="KW-1185">Reference proteome</keyword>
<protein>
    <submittedName>
        <fullName evidence="7">Maleylacetate reductase</fullName>
    </submittedName>
</protein>
<organism evidence="7 8">
    <name type="scientific">Albimonas pacifica</name>
    <dbReference type="NCBI Taxonomy" id="1114924"/>
    <lineage>
        <taxon>Bacteria</taxon>
        <taxon>Pseudomonadati</taxon>
        <taxon>Pseudomonadota</taxon>
        <taxon>Alphaproteobacteria</taxon>
        <taxon>Rhodobacterales</taxon>
        <taxon>Paracoccaceae</taxon>
        <taxon>Albimonas</taxon>
    </lineage>
</organism>
<dbReference type="InterPro" id="IPR018211">
    <property type="entry name" value="ADH_Fe_CS"/>
</dbReference>
<sequence>MSDTTPDHPDGPIRGALDLAPQERVVFGRPAAEALVEELSRAGLKRAFVTSTRSLARAEGGPLARALAGLGDACVGVYDRISAHSPETEVVEAAVAARAAGADVLVAVGGGSVVDSTKAIQICLEEGVDTVEGLRAQADRWKPSSDLKPKGAIRAISISTTLSAAEFTGIAGISNPEAGVKHGFAKPILIPRVAILDPASTDATPLDLLVSTGMRAMDHACEAFCSPTANPMTDLYALGAAHRLSRALPAIRDDPDDLLARQDAQFGMWQGILALMGGAGSGASHGIGYALGAGFGVPHGVTSCVMLPAVMRWNAAVNGDRQRSLAAALGDPSRPAGDLLAELVQRLGVPGSLRAAGLSEADLPTLAEKAMGYGPVKRNPRRIDGPEQVREILALAF</sequence>
<name>A0A1I3ND99_9RHOB</name>
<dbReference type="PROSITE" id="PS00060">
    <property type="entry name" value="ADH_IRON_2"/>
    <property type="match status" value="1"/>
</dbReference>
<accession>A0A1I3ND99</accession>
<comment type="cofactor">
    <cofactor evidence="1">
        <name>Fe cation</name>
        <dbReference type="ChEBI" id="CHEBI:24875"/>
    </cofactor>
</comment>
<dbReference type="RefSeq" id="WP_177236381.1">
    <property type="nucleotide sequence ID" value="NZ_FOQH01000013.1"/>
</dbReference>
<dbReference type="STRING" id="1114924.SAMN05216258_11343"/>
<evidence type="ECO:0000256" key="4">
    <source>
        <dbReference type="ARBA" id="ARBA00023027"/>
    </source>
</evidence>
<dbReference type="Pfam" id="PF25137">
    <property type="entry name" value="ADH_Fe_C"/>
    <property type="match status" value="1"/>
</dbReference>
<keyword evidence="3" id="KW-0560">Oxidoreductase</keyword>
<evidence type="ECO:0000259" key="5">
    <source>
        <dbReference type="Pfam" id="PF00465"/>
    </source>
</evidence>
<evidence type="ECO:0000256" key="3">
    <source>
        <dbReference type="ARBA" id="ARBA00023002"/>
    </source>
</evidence>
<dbReference type="PANTHER" id="PTHR11496:SF102">
    <property type="entry name" value="ALCOHOL DEHYDROGENASE 4"/>
    <property type="match status" value="1"/>
</dbReference>
<dbReference type="PANTHER" id="PTHR11496">
    <property type="entry name" value="ALCOHOL DEHYDROGENASE"/>
    <property type="match status" value="1"/>
</dbReference>
<dbReference type="Gene3D" id="3.40.50.1970">
    <property type="match status" value="1"/>
</dbReference>
<evidence type="ECO:0000259" key="6">
    <source>
        <dbReference type="Pfam" id="PF25137"/>
    </source>
</evidence>
<dbReference type="Gene3D" id="1.20.1090.10">
    <property type="entry name" value="Dehydroquinate synthase-like - alpha domain"/>
    <property type="match status" value="1"/>
</dbReference>
<comment type="similarity">
    <text evidence="2">Belongs to the iron-containing alcohol dehydrogenase family.</text>
</comment>
<dbReference type="EMBL" id="FOQH01000013">
    <property type="protein sequence ID" value="SFJ07303.1"/>
    <property type="molecule type" value="Genomic_DNA"/>
</dbReference>